<reference evidence="1 2" key="1">
    <citation type="submission" date="2024-06" db="EMBL/GenBank/DDBJ databases">
        <title>The Natural Products Discovery Center: Release of the First 8490 Sequenced Strains for Exploring Actinobacteria Biosynthetic Diversity.</title>
        <authorList>
            <person name="Kalkreuter E."/>
            <person name="Kautsar S.A."/>
            <person name="Yang D."/>
            <person name="Bader C.D."/>
            <person name="Teijaro C.N."/>
            <person name="Fluegel L."/>
            <person name="Davis C.M."/>
            <person name="Simpson J.R."/>
            <person name="Lauterbach L."/>
            <person name="Steele A.D."/>
            <person name="Gui C."/>
            <person name="Meng S."/>
            <person name="Li G."/>
            <person name="Viehrig K."/>
            <person name="Ye F."/>
            <person name="Su P."/>
            <person name="Kiefer A.F."/>
            <person name="Nichols A."/>
            <person name="Cepeda A.J."/>
            <person name="Yan W."/>
            <person name="Fan B."/>
            <person name="Jiang Y."/>
            <person name="Adhikari A."/>
            <person name="Zheng C.-J."/>
            <person name="Schuster L."/>
            <person name="Cowan T.M."/>
            <person name="Smanski M.J."/>
            <person name="Chevrette M.G."/>
            <person name="De Carvalho L.P.S."/>
            <person name="Shen B."/>
        </authorList>
    </citation>
    <scope>NUCLEOTIDE SEQUENCE [LARGE SCALE GENOMIC DNA]</scope>
    <source>
        <strain evidence="1 2">NPDC052347</strain>
    </source>
</reference>
<comment type="caution">
    <text evidence="1">The sequence shown here is derived from an EMBL/GenBank/DDBJ whole genome shotgun (WGS) entry which is preliminary data.</text>
</comment>
<gene>
    <name evidence="1" type="ORF">AB0L16_25280</name>
</gene>
<dbReference type="PANTHER" id="PTHR34704:SF1">
    <property type="entry name" value="ATPASE"/>
    <property type="match status" value="1"/>
</dbReference>
<dbReference type="EMBL" id="JBFAUK010000023">
    <property type="protein sequence ID" value="MEV5509710.1"/>
    <property type="molecule type" value="Genomic_DNA"/>
</dbReference>
<dbReference type="Proteomes" id="UP001552594">
    <property type="component" value="Unassembled WGS sequence"/>
</dbReference>
<keyword evidence="2" id="KW-1185">Reference proteome</keyword>
<accession>A0ABV3K7B5</accession>
<evidence type="ECO:0000313" key="1">
    <source>
        <dbReference type="EMBL" id="MEV5509710.1"/>
    </source>
</evidence>
<name>A0ABV3K7B5_STRON</name>
<evidence type="ECO:0000313" key="2">
    <source>
        <dbReference type="Proteomes" id="UP001552594"/>
    </source>
</evidence>
<dbReference type="RefSeq" id="WP_241561133.1">
    <property type="nucleotide sequence ID" value="NZ_JBFAUK010000023.1"/>
</dbReference>
<dbReference type="PANTHER" id="PTHR34704">
    <property type="entry name" value="ATPASE"/>
    <property type="match status" value="1"/>
</dbReference>
<organism evidence="1 2">
    <name type="scientific">Streptomyces orinoci</name>
    <name type="common">Streptoverticillium orinoci</name>
    <dbReference type="NCBI Taxonomy" id="67339"/>
    <lineage>
        <taxon>Bacteria</taxon>
        <taxon>Bacillati</taxon>
        <taxon>Actinomycetota</taxon>
        <taxon>Actinomycetes</taxon>
        <taxon>Kitasatosporales</taxon>
        <taxon>Streptomycetaceae</taxon>
        <taxon>Streptomyces</taxon>
    </lineage>
</organism>
<proteinExistence type="predicted"/>
<protein>
    <submittedName>
        <fullName evidence="1">ArsR family transcriptional regulator</fullName>
    </submittedName>
</protein>
<dbReference type="SUPFAM" id="SSF52540">
    <property type="entry name" value="P-loop containing nucleoside triphosphate hydrolases"/>
    <property type="match status" value="1"/>
</dbReference>
<sequence>MPADAATLPARPAGMFDRETEWDALVRFTGDPAPGPALGVVSGRRRQGKSFLLEALTRATGGFYYDVQEMVEAESLHRLADRYAAYTGGPAPHWTGWQQAIDALLALGDGRPRTVVIDDFPHLVRQSPVLPSVLHQTALRLGGEHSANRLRLLVSGPTTTVLRRLFHGPAPLHGLVRLELEVKPFGFRRAARFWGIEDPRLAVQTHTVVGGTPAYRRDYVCDDAPAGPDDFDAWVCRTALNPRVPLFWESRRLLEEETDHADRVLCHSVLAAIATGRTTRGEIAESLALGSVPAVSRALALLQDCELLVPEPDAFRQGLNHYGITEPLLAFEHAIAWPHHSALEHESAPEHQDRAALWQRLRPVFDTALAAPHFARLCRQWALDHAAPDTFGARPASAAAGEDAQVVLRGTVDGRPGVLLSVGRTNWTDPMDTGDLDRLRRLLDRLAAEGEDTRAARPACYGAAGFTPGLRAAEAAGEVVLVDPERLYNGE</sequence>
<dbReference type="InterPro" id="IPR027417">
    <property type="entry name" value="P-loop_NTPase"/>
</dbReference>
<dbReference type="Gene3D" id="3.40.50.300">
    <property type="entry name" value="P-loop containing nucleotide triphosphate hydrolases"/>
    <property type="match status" value="1"/>
</dbReference>